<evidence type="ECO:0000256" key="1">
    <source>
        <dbReference type="ARBA" id="ARBA00012528"/>
    </source>
</evidence>
<evidence type="ECO:0000313" key="9">
    <source>
        <dbReference type="Proteomes" id="UP000198939"/>
    </source>
</evidence>
<feature type="compositionally biased region" description="Basic and acidic residues" evidence="3">
    <location>
        <begin position="435"/>
        <end position="445"/>
    </location>
</feature>
<evidence type="ECO:0000256" key="4">
    <source>
        <dbReference type="SAM" id="Phobius"/>
    </source>
</evidence>
<dbReference type="EMBL" id="FOCV01000022">
    <property type="protein sequence ID" value="SEO70733.1"/>
    <property type="molecule type" value="Genomic_DNA"/>
</dbReference>
<feature type="transmembrane region" description="Helical" evidence="4">
    <location>
        <begin position="184"/>
        <end position="203"/>
    </location>
</feature>
<evidence type="ECO:0000313" key="8">
    <source>
        <dbReference type="Proteomes" id="UP000183063"/>
    </source>
</evidence>
<feature type="domain" description="GGDEF" evidence="5">
    <location>
        <begin position="296"/>
        <end position="431"/>
    </location>
</feature>
<evidence type="ECO:0000256" key="3">
    <source>
        <dbReference type="SAM" id="MobiDB-lite"/>
    </source>
</evidence>
<evidence type="ECO:0000259" key="5">
    <source>
        <dbReference type="PROSITE" id="PS50887"/>
    </source>
</evidence>
<dbReference type="InterPro" id="IPR000160">
    <property type="entry name" value="GGDEF_dom"/>
</dbReference>
<dbReference type="AlphaFoldDB" id="A0A1H8RXT6"/>
<reference evidence="7 9" key="2">
    <citation type="submission" date="2016-10" db="EMBL/GenBank/DDBJ databases">
        <authorList>
            <person name="Varghese N."/>
            <person name="Submissions S."/>
        </authorList>
    </citation>
    <scope>NUCLEOTIDE SEQUENCE [LARGE SCALE GENOMIC DNA]</scope>
    <source>
        <strain evidence="7 9">CGMCC 1.7071</strain>
    </source>
</reference>
<dbReference type="STRING" id="501024.RTCCBAU85039_4300"/>
<feature type="transmembrane region" description="Helical" evidence="4">
    <location>
        <begin position="6"/>
        <end position="30"/>
    </location>
</feature>
<dbReference type="SUPFAM" id="SSF55073">
    <property type="entry name" value="Nucleotide cyclase"/>
    <property type="match status" value="1"/>
</dbReference>
<dbReference type="PANTHER" id="PTHR45138:SF9">
    <property type="entry name" value="DIGUANYLATE CYCLASE DGCM-RELATED"/>
    <property type="match status" value="1"/>
</dbReference>
<name>A0A1H8RXT6_9HYPH</name>
<reference evidence="8" key="1">
    <citation type="submission" date="2016-10" db="EMBL/GenBank/DDBJ databases">
        <authorList>
            <person name="Wibberg D."/>
        </authorList>
    </citation>
    <scope>NUCLEOTIDE SEQUENCE [LARGE SCALE GENOMIC DNA]</scope>
</reference>
<feature type="region of interest" description="Disordered" evidence="3">
    <location>
        <begin position="116"/>
        <end position="139"/>
    </location>
</feature>
<dbReference type="FunFam" id="3.30.70.270:FF:000001">
    <property type="entry name" value="Diguanylate cyclase domain protein"/>
    <property type="match status" value="1"/>
</dbReference>
<comment type="catalytic activity">
    <reaction evidence="2">
        <text>2 GTP = 3',3'-c-di-GMP + 2 diphosphate</text>
        <dbReference type="Rhea" id="RHEA:24898"/>
        <dbReference type="ChEBI" id="CHEBI:33019"/>
        <dbReference type="ChEBI" id="CHEBI:37565"/>
        <dbReference type="ChEBI" id="CHEBI:58805"/>
        <dbReference type="EC" id="2.7.7.65"/>
    </reaction>
</comment>
<dbReference type="Gene3D" id="3.30.70.270">
    <property type="match status" value="1"/>
</dbReference>
<reference evidence="6" key="3">
    <citation type="submission" date="2016-10" db="EMBL/GenBank/DDBJ databases">
        <authorList>
            <person name="de Groot N.N."/>
        </authorList>
    </citation>
    <scope>NUCLEOTIDE SEQUENCE [LARGE SCALE GENOMIC DNA]</scope>
    <source>
        <strain evidence="6">CCBAU85039</strain>
    </source>
</reference>
<evidence type="ECO:0000313" key="7">
    <source>
        <dbReference type="EMBL" id="SEO70733.1"/>
    </source>
</evidence>
<dbReference type="PROSITE" id="PS50887">
    <property type="entry name" value="GGDEF"/>
    <property type="match status" value="1"/>
</dbReference>
<proteinExistence type="predicted"/>
<gene>
    <name evidence="6" type="primary">cph2_7</name>
    <name evidence="6" type="ORF">RTCCBAU85039_4300</name>
    <name evidence="7" type="ORF">SAMN05216228_1022103</name>
</gene>
<protein>
    <recommendedName>
        <fullName evidence="1">diguanylate cyclase</fullName>
        <ecNumber evidence="1">2.7.7.65</ecNumber>
    </recommendedName>
</protein>
<dbReference type="EC" id="2.7.7.65" evidence="1"/>
<keyword evidence="4" id="KW-1133">Transmembrane helix</keyword>
<sequence>MPLRSVGRILLFVVVIYSAIAAAGAGLLLTRIENEAIVTRERQIPLILSQTRNAVKIERMSSLVRAIFLANDRRLERQLQLQIQALAQGFGFDGSATLTGGSRKVASLAKTIAAAHQKNRDEVDQRNGDQTTPGSGKSTADLVAYEEAMRIIEMMGKEVSGNSALVADEIAGGIQKSAVAVRNVVIIVLIIPALSVPLLLVLARRHLAVPIVAAISNLKRIEKDEPLLVEKNRPLLKELALIGDAIISYGNAASELRRTNLVLQALAEKDPLTGLANRRTFERFLAAAIQRSSPESGTAILLIDIDHFKSVNDRFGHPTGDRCLKSLASLLENIPDLSNALAARFGGEEFVVVYDAPSSDHALEYARFLCRKIEQLETQSVDGTYLRFTGSIGVSFTTSTSEEPGDLLEKADRALYDAKRSGRNRAEADSSLSKGSREGRVQRIP</sequence>
<keyword evidence="9" id="KW-1185">Reference proteome</keyword>
<feature type="region of interest" description="Disordered" evidence="3">
    <location>
        <begin position="419"/>
        <end position="445"/>
    </location>
</feature>
<feature type="compositionally biased region" description="Basic and acidic residues" evidence="3">
    <location>
        <begin position="419"/>
        <end position="428"/>
    </location>
</feature>
<dbReference type="InterPro" id="IPR050469">
    <property type="entry name" value="Diguanylate_Cyclase"/>
</dbReference>
<dbReference type="Proteomes" id="UP000183063">
    <property type="component" value="Unassembled WGS sequence"/>
</dbReference>
<evidence type="ECO:0000256" key="2">
    <source>
        <dbReference type="ARBA" id="ARBA00034247"/>
    </source>
</evidence>
<dbReference type="CDD" id="cd01949">
    <property type="entry name" value="GGDEF"/>
    <property type="match status" value="1"/>
</dbReference>
<dbReference type="InterPro" id="IPR029787">
    <property type="entry name" value="Nucleotide_cyclase"/>
</dbReference>
<feature type="compositionally biased region" description="Basic and acidic residues" evidence="3">
    <location>
        <begin position="118"/>
        <end position="127"/>
    </location>
</feature>
<accession>A0A1H8RXT6</accession>
<dbReference type="SMART" id="SM00267">
    <property type="entry name" value="GGDEF"/>
    <property type="match status" value="1"/>
</dbReference>
<dbReference type="Proteomes" id="UP000198939">
    <property type="component" value="Unassembled WGS sequence"/>
</dbReference>
<dbReference type="NCBIfam" id="TIGR00254">
    <property type="entry name" value="GGDEF"/>
    <property type="match status" value="1"/>
</dbReference>
<dbReference type="GO" id="GO:0052621">
    <property type="term" value="F:diguanylate cyclase activity"/>
    <property type="evidence" value="ECO:0007669"/>
    <property type="project" value="UniProtKB-EC"/>
</dbReference>
<dbReference type="EMBL" id="FNXB01000025">
    <property type="protein sequence ID" value="SEI08208.1"/>
    <property type="molecule type" value="Genomic_DNA"/>
</dbReference>
<dbReference type="PANTHER" id="PTHR45138">
    <property type="entry name" value="REGULATORY COMPONENTS OF SENSORY TRANSDUCTION SYSTEM"/>
    <property type="match status" value="1"/>
</dbReference>
<keyword evidence="4" id="KW-0472">Membrane</keyword>
<dbReference type="OrthoDB" id="9812260at2"/>
<dbReference type="Pfam" id="PF00990">
    <property type="entry name" value="GGDEF"/>
    <property type="match status" value="1"/>
</dbReference>
<keyword evidence="4" id="KW-0812">Transmembrane</keyword>
<organism evidence="6 8">
    <name type="scientific">Rhizobium tibeticum</name>
    <dbReference type="NCBI Taxonomy" id="501024"/>
    <lineage>
        <taxon>Bacteria</taxon>
        <taxon>Pseudomonadati</taxon>
        <taxon>Pseudomonadota</taxon>
        <taxon>Alphaproteobacteria</taxon>
        <taxon>Hyphomicrobiales</taxon>
        <taxon>Rhizobiaceae</taxon>
        <taxon>Rhizobium/Agrobacterium group</taxon>
        <taxon>Rhizobium</taxon>
    </lineage>
</organism>
<dbReference type="InterPro" id="IPR043128">
    <property type="entry name" value="Rev_trsase/Diguanyl_cyclase"/>
</dbReference>
<feature type="compositionally biased region" description="Polar residues" evidence="3">
    <location>
        <begin position="128"/>
        <end position="138"/>
    </location>
</feature>
<evidence type="ECO:0000313" key="6">
    <source>
        <dbReference type="EMBL" id="SEI08208.1"/>
    </source>
</evidence>